<evidence type="ECO:0000256" key="6">
    <source>
        <dbReference type="SAM" id="MobiDB-lite"/>
    </source>
</evidence>
<dbReference type="InterPro" id="IPR003107">
    <property type="entry name" value="HAT"/>
</dbReference>
<dbReference type="PANTHER" id="PTHR23271">
    <property type="entry name" value="HEPATOCELLULAR CARCINOMA-ASSOCIATED ANTIGEN 66"/>
    <property type="match status" value="1"/>
</dbReference>
<dbReference type="SMART" id="SM00386">
    <property type="entry name" value="HAT"/>
    <property type="match status" value="3"/>
</dbReference>
<proteinExistence type="inferred from homology"/>
<feature type="domain" description="U3 small nucleolar RNA-associated protein 6 N-terminal" evidence="7">
    <location>
        <begin position="12"/>
        <end position="82"/>
    </location>
</feature>
<evidence type="ECO:0000313" key="8">
    <source>
        <dbReference type="EMBL" id="PFH57168.1"/>
    </source>
</evidence>
<dbReference type="Gene3D" id="1.25.40.10">
    <property type="entry name" value="Tetratricopeptide repeat domain"/>
    <property type="match status" value="1"/>
</dbReference>
<organism evidence="8 9">
    <name type="scientific">Ophiocordyceps unilateralis</name>
    <name type="common">Zombie-ant fungus</name>
    <name type="synonym">Torrubia unilateralis</name>
    <dbReference type="NCBI Taxonomy" id="268505"/>
    <lineage>
        <taxon>Eukaryota</taxon>
        <taxon>Fungi</taxon>
        <taxon>Dikarya</taxon>
        <taxon>Ascomycota</taxon>
        <taxon>Pezizomycotina</taxon>
        <taxon>Sordariomycetes</taxon>
        <taxon>Hypocreomycetidae</taxon>
        <taxon>Hypocreales</taxon>
        <taxon>Ophiocordycipitaceae</taxon>
        <taxon>Ophiocordyceps</taxon>
    </lineage>
</organism>
<name>A0A2A9P774_OPHUN</name>
<dbReference type="GO" id="GO:0032040">
    <property type="term" value="C:small-subunit processome"/>
    <property type="evidence" value="ECO:0007669"/>
    <property type="project" value="TreeGrafter"/>
</dbReference>
<feature type="region of interest" description="Disordered" evidence="6">
    <location>
        <begin position="198"/>
        <end position="247"/>
    </location>
</feature>
<comment type="similarity">
    <text evidence="2">Belongs to the UTP6 family.</text>
</comment>
<keyword evidence="4" id="KW-0677">Repeat</keyword>
<dbReference type="Pfam" id="PF08640">
    <property type="entry name" value="U3_assoc_6"/>
    <property type="match status" value="1"/>
</dbReference>
<evidence type="ECO:0000259" key="7">
    <source>
        <dbReference type="Pfam" id="PF08640"/>
    </source>
</evidence>
<evidence type="ECO:0000256" key="2">
    <source>
        <dbReference type="ARBA" id="ARBA00010734"/>
    </source>
</evidence>
<evidence type="ECO:0000313" key="9">
    <source>
        <dbReference type="Proteomes" id="UP000037136"/>
    </source>
</evidence>
<dbReference type="GO" id="GO:0030515">
    <property type="term" value="F:snoRNA binding"/>
    <property type="evidence" value="ECO:0007669"/>
    <property type="project" value="InterPro"/>
</dbReference>
<protein>
    <recommendedName>
        <fullName evidence="7">U3 small nucleolar RNA-associated protein 6 N-terminal domain-containing protein</fullName>
    </recommendedName>
</protein>
<evidence type="ECO:0000256" key="5">
    <source>
        <dbReference type="ARBA" id="ARBA00023242"/>
    </source>
</evidence>
<dbReference type="GO" id="GO:0034388">
    <property type="term" value="C:Pwp2p-containing subcomplex of 90S preribosome"/>
    <property type="evidence" value="ECO:0007669"/>
    <property type="project" value="TreeGrafter"/>
</dbReference>
<dbReference type="InterPro" id="IPR013949">
    <property type="entry name" value="Utp6"/>
</dbReference>
<dbReference type="InterPro" id="IPR011990">
    <property type="entry name" value="TPR-like_helical_dom_sf"/>
</dbReference>
<keyword evidence="5" id="KW-0539">Nucleus</keyword>
<accession>A0A2A9P774</accession>
<sequence>MAGVAEKARFYLERSVPQLREWEEKEIFSKDEIRTIVQKRNDFELRVLSPGNKPSEWSSYAKWEQSLEALRTKRCKRLKIRHLNPAYTGQSRVMTIYERSVNKHPSNGDLWREYLAYVATIKAAKRWRKTMTSALRMKPTDSELWIMAGRRSAHNGDMASARSFFMRGCRFCTKDCGLWLEYARCEMQWLAKVDKRKEAPKTDALRPDRTDDGDELSLLGSDDDDDDDEGNEDGEGGSGLPVASNARPNVIDQHSRQVLESNPAMDGAIPMAIFDIARKQVFFTPDFAETFFIMISSFRNVSVQPKISQHVLDTMDTMYPNHPSTCSCHIRQPILGLSPHTAEFPRNLRDVLVRMTERLETTTDRPALVQKTMAWMDEYLALDNLDKGIRAVLEHIKGKVADS</sequence>
<evidence type="ECO:0000256" key="3">
    <source>
        <dbReference type="ARBA" id="ARBA00022552"/>
    </source>
</evidence>
<reference evidence="8 9" key="2">
    <citation type="journal article" date="2017" name="Sci. Rep.">
        <title>Ant-infecting Ophiocordyceps genomes reveal a high diversity of potential behavioral manipulation genes and a possible major role for enterotoxins.</title>
        <authorList>
            <person name="de Bekker C."/>
            <person name="Ohm R.A."/>
            <person name="Evans H.C."/>
            <person name="Brachmann A."/>
            <person name="Hughes D.P."/>
        </authorList>
    </citation>
    <scope>NUCLEOTIDE SEQUENCE [LARGE SCALE GENOMIC DNA]</scope>
    <source>
        <strain evidence="8 9">SC16a</strain>
    </source>
</reference>
<dbReference type="Proteomes" id="UP000037136">
    <property type="component" value="Unassembled WGS sequence"/>
</dbReference>
<dbReference type="OrthoDB" id="28112at2759"/>
<comment type="subcellular location">
    <subcellularLocation>
        <location evidence="1">Nucleus</location>
        <location evidence="1">Nucleolus</location>
    </subcellularLocation>
</comment>
<reference evidence="8 9" key="1">
    <citation type="journal article" date="2015" name="BMC Genomics">
        <title>Gene expression during zombie ant biting behavior reflects the complexity underlying fungal parasitic behavioral manipulation.</title>
        <authorList>
            <person name="de Bekker C."/>
            <person name="Ohm R.A."/>
            <person name="Loreto R.G."/>
            <person name="Sebastian A."/>
            <person name="Albert I."/>
            <person name="Merrow M."/>
            <person name="Brachmann A."/>
            <person name="Hughes D.P."/>
        </authorList>
    </citation>
    <scope>NUCLEOTIDE SEQUENCE [LARGE SCALE GENOMIC DNA]</scope>
    <source>
        <strain evidence="8 9">SC16a</strain>
    </source>
</reference>
<dbReference type="SUPFAM" id="SSF48452">
    <property type="entry name" value="TPR-like"/>
    <property type="match status" value="1"/>
</dbReference>
<dbReference type="AlphaFoldDB" id="A0A2A9P774"/>
<feature type="compositionally biased region" description="Basic and acidic residues" evidence="6">
    <location>
        <begin position="198"/>
        <end position="210"/>
    </location>
</feature>
<comment type="caution">
    <text evidence="8">The sequence shown here is derived from an EMBL/GenBank/DDBJ whole genome shotgun (WGS) entry which is preliminary data.</text>
</comment>
<dbReference type="InterPro" id="IPR055347">
    <property type="entry name" value="UTP6_N"/>
</dbReference>
<evidence type="ECO:0000256" key="1">
    <source>
        <dbReference type="ARBA" id="ARBA00004604"/>
    </source>
</evidence>
<feature type="compositionally biased region" description="Acidic residues" evidence="6">
    <location>
        <begin position="211"/>
        <end position="235"/>
    </location>
</feature>
<dbReference type="GO" id="GO:0000462">
    <property type="term" value="P:maturation of SSU-rRNA from tricistronic rRNA transcript (SSU-rRNA, 5.8S rRNA, LSU-rRNA)"/>
    <property type="evidence" value="ECO:0007669"/>
    <property type="project" value="InterPro"/>
</dbReference>
<dbReference type="EMBL" id="LAZP02000445">
    <property type="protein sequence ID" value="PFH57168.1"/>
    <property type="molecule type" value="Genomic_DNA"/>
</dbReference>
<keyword evidence="3" id="KW-0698">rRNA processing</keyword>
<dbReference type="STRING" id="268505.A0A2A9P774"/>
<dbReference type="PANTHER" id="PTHR23271:SF1">
    <property type="entry name" value="U3 SMALL NUCLEOLAR RNA-ASSOCIATED PROTEIN 6 HOMOLOG"/>
    <property type="match status" value="1"/>
</dbReference>
<evidence type="ECO:0000256" key="4">
    <source>
        <dbReference type="ARBA" id="ARBA00022737"/>
    </source>
</evidence>
<keyword evidence="9" id="KW-1185">Reference proteome</keyword>
<gene>
    <name evidence="8" type="ORF">XA68_15413</name>
</gene>